<accession>A0A1Y2CX44</accession>
<dbReference type="OrthoDB" id="2128882at2759"/>
<reference evidence="2 3" key="1">
    <citation type="submission" date="2016-07" db="EMBL/GenBank/DDBJ databases">
        <title>Pervasive Adenine N6-methylation of Active Genes in Fungi.</title>
        <authorList>
            <consortium name="DOE Joint Genome Institute"/>
            <person name="Mondo S.J."/>
            <person name="Dannebaum R.O."/>
            <person name="Kuo R.C."/>
            <person name="Labutti K."/>
            <person name="Haridas S."/>
            <person name="Kuo A."/>
            <person name="Salamov A."/>
            <person name="Ahrendt S.R."/>
            <person name="Lipzen A."/>
            <person name="Sullivan W."/>
            <person name="Andreopoulos W.B."/>
            <person name="Clum A."/>
            <person name="Lindquist E."/>
            <person name="Daum C."/>
            <person name="Ramamoorthy G.K."/>
            <person name="Gryganskyi A."/>
            <person name="Culley D."/>
            <person name="Magnuson J.K."/>
            <person name="James T.Y."/>
            <person name="O'Malley M.A."/>
            <person name="Stajich J.E."/>
            <person name="Spatafora J.W."/>
            <person name="Visel A."/>
            <person name="Grigoriev I.V."/>
        </authorList>
    </citation>
    <scope>NUCLEOTIDE SEQUENCE [LARGE SCALE GENOMIC DNA]</scope>
    <source>
        <strain evidence="2 3">JEL800</strain>
    </source>
</reference>
<dbReference type="InterPro" id="IPR001283">
    <property type="entry name" value="CRISP-related"/>
</dbReference>
<feature type="domain" description="SCP" evidence="1">
    <location>
        <begin position="367"/>
        <end position="498"/>
    </location>
</feature>
<evidence type="ECO:0000259" key="1">
    <source>
        <dbReference type="SMART" id="SM00198"/>
    </source>
</evidence>
<dbReference type="EMBL" id="MCGO01000005">
    <property type="protein sequence ID" value="ORY51590.1"/>
    <property type="molecule type" value="Genomic_DNA"/>
</dbReference>
<protein>
    <submittedName>
        <fullName evidence="2">PR-1-like protein</fullName>
    </submittedName>
</protein>
<comment type="caution">
    <text evidence="2">The sequence shown here is derived from an EMBL/GenBank/DDBJ whole genome shotgun (WGS) entry which is preliminary data.</text>
</comment>
<dbReference type="Pfam" id="PF00188">
    <property type="entry name" value="CAP"/>
    <property type="match status" value="2"/>
</dbReference>
<dbReference type="STRING" id="329046.A0A1Y2CX44"/>
<evidence type="ECO:0000313" key="2">
    <source>
        <dbReference type="EMBL" id="ORY51590.1"/>
    </source>
</evidence>
<dbReference type="InterPro" id="IPR035940">
    <property type="entry name" value="CAP_sf"/>
</dbReference>
<dbReference type="PRINTS" id="PR00837">
    <property type="entry name" value="V5TPXLIKE"/>
</dbReference>
<keyword evidence="3" id="KW-1185">Reference proteome</keyword>
<evidence type="ECO:0000313" key="3">
    <source>
        <dbReference type="Proteomes" id="UP000193642"/>
    </source>
</evidence>
<proteinExistence type="predicted"/>
<dbReference type="PANTHER" id="PTHR10334">
    <property type="entry name" value="CYSTEINE-RICH SECRETORY PROTEIN-RELATED"/>
    <property type="match status" value="1"/>
</dbReference>
<dbReference type="InterPro" id="IPR014044">
    <property type="entry name" value="CAP_dom"/>
</dbReference>
<name>A0A1Y2CX44_9FUNG</name>
<dbReference type="SMART" id="SM00198">
    <property type="entry name" value="SCP"/>
    <property type="match status" value="2"/>
</dbReference>
<sequence length="704" mass="75584">MSTNLSPAEANSILRAHNDFRAAHGIIPMVWNDTVASFAAIWAKQSASYPNCARPDDQGGAHGGPGEYGQNLAWGWGFDEPNLVDMTEFAIGWMEEIIPTLPVGSGPDGSYNHASQVLWGDSLRLGCAKGVGKECVMLVCEYDIFGNIDGAQWNTGGGLLEPQITGIGMDNQLYRKKGLNGKWNKLTESKARLIDLIQVPGTGFVGVAPDNTLWSASSLTGSWSLAPNSGSVISIAVMADKTTYVGVGMDNQLYSRNGLAGSWNYVPNSGYVLDITVLFDGTLLGVGMDNKLYTKKDLKANWVLVQQSGSVTRAKQQLDGSILGVEQRGRTSIQPLNSLKFGKNSKKKSTRTQQIAALTMSTNLSPSDSQNILRLHNEYRATNGIVPLTWSDTVATKAIEWATVSASYPGCVRPNSQGGAHGGNGNYGQNLAWGSSQVSNEVLVGLWSSEPIPMMPNSYNHASQMLWGSTTSVGCAIGYGNGCKMLVCEYNPAGNMVGQQWNTVGGRTSSVQVTGIGMDRQLYSKNGLNGPWSKVASRAELIDLIQVPGNGFVGVAPDYTLWIASSLTGSWSYVPNSGSVKSIALLNDKVTYVGVGLDSQLWIRAGLNGYWRQVMNSGSVFDVTVLLDGRILGVGMDYQLYIKQDLNAKWVLIPNSGAVTRTTQQSDGSIIGVGMDNALWRMQTLGSSWTYVPNSRAVLSVVTY</sequence>
<organism evidence="2 3">
    <name type="scientific">Rhizoclosmatium globosum</name>
    <dbReference type="NCBI Taxonomy" id="329046"/>
    <lineage>
        <taxon>Eukaryota</taxon>
        <taxon>Fungi</taxon>
        <taxon>Fungi incertae sedis</taxon>
        <taxon>Chytridiomycota</taxon>
        <taxon>Chytridiomycota incertae sedis</taxon>
        <taxon>Chytridiomycetes</taxon>
        <taxon>Chytridiales</taxon>
        <taxon>Chytriomycetaceae</taxon>
        <taxon>Rhizoclosmatium</taxon>
    </lineage>
</organism>
<dbReference type="SUPFAM" id="SSF55797">
    <property type="entry name" value="PR-1-like"/>
    <property type="match status" value="2"/>
</dbReference>
<dbReference type="Gene3D" id="3.40.33.10">
    <property type="entry name" value="CAP"/>
    <property type="match status" value="2"/>
</dbReference>
<gene>
    <name evidence="2" type="ORF">BCR33DRAFT_834328</name>
</gene>
<dbReference type="Proteomes" id="UP000193642">
    <property type="component" value="Unassembled WGS sequence"/>
</dbReference>
<dbReference type="AlphaFoldDB" id="A0A1Y2CX44"/>
<feature type="domain" description="SCP" evidence="1">
    <location>
        <begin position="8"/>
        <end position="150"/>
    </location>
</feature>